<keyword evidence="4" id="KW-1185">Reference proteome</keyword>
<proteinExistence type="predicted"/>
<reference evidence="3 4" key="1">
    <citation type="submission" date="2022-05" db="EMBL/GenBank/DDBJ databases">
        <title>Novel Pseudomonas spp. Isolated from a Rainbow Trout Aquaculture Facility.</title>
        <authorList>
            <person name="Testerman T."/>
            <person name="Graf J."/>
        </authorList>
    </citation>
    <scope>NUCLEOTIDE SEQUENCE [LARGE SCALE GENOMIC DNA]</scope>
    <source>
        <strain evidence="3 4">ID1025</strain>
    </source>
</reference>
<comment type="caution">
    <text evidence="3">The sequence shown here is derived from an EMBL/GenBank/DDBJ whole genome shotgun (WGS) entry which is preliminary data.</text>
</comment>
<accession>A0ABT5PFG8</accession>
<gene>
    <name evidence="3" type="ORF">M5G17_24725</name>
</gene>
<evidence type="ECO:0000313" key="3">
    <source>
        <dbReference type="EMBL" id="MDD1016877.1"/>
    </source>
</evidence>
<dbReference type="PROSITE" id="PS51257">
    <property type="entry name" value="PROKAR_LIPOPROTEIN"/>
    <property type="match status" value="1"/>
</dbReference>
<feature type="signal peptide" evidence="1">
    <location>
        <begin position="1"/>
        <end position="23"/>
    </location>
</feature>
<organism evidence="3 4">
    <name type="scientific">Pseudomonas rubra</name>
    <dbReference type="NCBI Taxonomy" id="2942627"/>
    <lineage>
        <taxon>Bacteria</taxon>
        <taxon>Pseudomonadati</taxon>
        <taxon>Pseudomonadota</taxon>
        <taxon>Gammaproteobacteria</taxon>
        <taxon>Pseudomonadales</taxon>
        <taxon>Pseudomonadaceae</taxon>
        <taxon>Pseudomonas</taxon>
    </lineage>
</organism>
<evidence type="ECO:0000256" key="1">
    <source>
        <dbReference type="SAM" id="SignalP"/>
    </source>
</evidence>
<feature type="domain" description="DUF2846" evidence="2">
    <location>
        <begin position="39"/>
        <end position="115"/>
    </location>
</feature>
<name>A0ABT5PFG8_9PSED</name>
<dbReference type="Pfam" id="PF11008">
    <property type="entry name" value="DUF2846"/>
    <property type="match status" value="1"/>
</dbReference>
<evidence type="ECO:0000313" key="4">
    <source>
        <dbReference type="Proteomes" id="UP001148184"/>
    </source>
</evidence>
<sequence>MRTLVLASLLSLFLSGCAFVPMATPKEESQAKAFTPSTGMTGLYIYRNEYRGGAIKMQVTVDGRILGKTVANSFLYTELPPGRHVITADGGNTDQIKVNAVPGQNIFVHQAIKAGFAAAGSSMRVVDSQEGQSGVLECTMVSSQF</sequence>
<dbReference type="RefSeq" id="WP_273895492.1">
    <property type="nucleotide sequence ID" value="NZ_JAMDGP010000071.1"/>
</dbReference>
<dbReference type="EMBL" id="JAMDGZ010000066">
    <property type="protein sequence ID" value="MDD1016877.1"/>
    <property type="molecule type" value="Genomic_DNA"/>
</dbReference>
<dbReference type="Proteomes" id="UP001148184">
    <property type="component" value="Unassembled WGS sequence"/>
</dbReference>
<evidence type="ECO:0000259" key="2">
    <source>
        <dbReference type="Pfam" id="PF11008"/>
    </source>
</evidence>
<feature type="chain" id="PRO_5046586823" evidence="1">
    <location>
        <begin position="24"/>
        <end position="145"/>
    </location>
</feature>
<protein>
    <submittedName>
        <fullName evidence="3">DUF2846 domain-containing protein</fullName>
    </submittedName>
</protein>
<keyword evidence="1" id="KW-0732">Signal</keyword>
<dbReference type="InterPro" id="IPR022548">
    <property type="entry name" value="DUF2846"/>
</dbReference>